<evidence type="ECO:0000313" key="1">
    <source>
        <dbReference type="EMBL" id="CAA2634774.1"/>
    </source>
</evidence>
<evidence type="ECO:0000313" key="2">
    <source>
        <dbReference type="Proteomes" id="UP001189122"/>
    </source>
</evidence>
<proteinExistence type="predicted"/>
<protein>
    <submittedName>
        <fullName evidence="1">Uncharacterized protein</fullName>
    </submittedName>
</protein>
<organism evidence="1">
    <name type="scientific">Spirodela intermedia</name>
    <name type="common">Intermediate duckweed</name>
    <dbReference type="NCBI Taxonomy" id="51605"/>
    <lineage>
        <taxon>Eukaryota</taxon>
        <taxon>Viridiplantae</taxon>
        <taxon>Streptophyta</taxon>
        <taxon>Embryophyta</taxon>
        <taxon>Tracheophyta</taxon>
        <taxon>Spermatophyta</taxon>
        <taxon>Magnoliopsida</taxon>
        <taxon>Liliopsida</taxon>
        <taxon>Araceae</taxon>
        <taxon>Lemnoideae</taxon>
        <taxon>Spirodela</taxon>
    </lineage>
</organism>
<dbReference type="EMBL" id="CACRZD030000018">
    <property type="protein sequence ID" value="CAA6673751.1"/>
    <property type="molecule type" value="Genomic_DNA"/>
</dbReference>
<dbReference type="Proteomes" id="UP001189122">
    <property type="component" value="Unassembled WGS sequence"/>
</dbReference>
<sequence length="27" mass="3138">MVVSWKNHHVVFTRVGFLFCAHCNSCD</sequence>
<name>A0A7I8JVG0_SPIIN</name>
<gene>
    <name evidence="1" type="ORF">SI7747_18020168</name>
</gene>
<dbReference type="AlphaFoldDB" id="A0A7I8JVG0"/>
<reference evidence="1 2" key="1">
    <citation type="submission" date="2019-12" db="EMBL/GenBank/DDBJ databases">
        <authorList>
            <person name="Scholz U."/>
            <person name="Mascher M."/>
            <person name="Fiebig A."/>
        </authorList>
    </citation>
    <scope>NUCLEOTIDE SEQUENCE</scope>
</reference>
<keyword evidence="2" id="KW-1185">Reference proteome</keyword>
<dbReference type="EMBL" id="LR743605">
    <property type="protein sequence ID" value="CAA2634774.1"/>
    <property type="molecule type" value="Genomic_DNA"/>
</dbReference>
<accession>A0A7I8JVG0</accession>